<feature type="compositionally biased region" description="Low complexity" evidence="1">
    <location>
        <begin position="207"/>
        <end position="254"/>
    </location>
</feature>
<feature type="signal peptide" evidence="2">
    <location>
        <begin position="1"/>
        <end position="29"/>
    </location>
</feature>
<organism evidence="3 4">
    <name type="scientific">Enterococcus diestrammenae</name>
    <dbReference type="NCBI Taxonomy" id="1155073"/>
    <lineage>
        <taxon>Bacteria</taxon>
        <taxon>Bacillati</taxon>
        <taxon>Bacillota</taxon>
        <taxon>Bacilli</taxon>
        <taxon>Lactobacillales</taxon>
        <taxon>Enterococcaceae</taxon>
        <taxon>Enterococcus</taxon>
    </lineage>
</organism>
<evidence type="ECO:0008006" key="5">
    <source>
        <dbReference type="Google" id="ProtNLM"/>
    </source>
</evidence>
<sequence>MKRKYLVGLVALLLAAASSVGLYQLYAGAEEKVETSFRPNVVIDASDYPQLTAQQLVQLSQADESGTVTAVSFSDEAAMRDLQPGIYTANVAIQISFNQEITRTVTINVWDKQGPDITVPKTVTVTTGAEFPVEKYSVSDAVDGKIASEDLSVTGYDANKLGQQRVTLAATDQAGNKTTAHVSVKVLAAEADTSLTAANEENDASESPETSEAATAESNETVASTRATTPEATTTTSEDEATTTVTEATSTSQSEIKEEVETEATTETTTETATAVTTNEETETTASANEEASVAIETSVLKFAGVTVPFGQSNGASAAPGSGAGTWMGSGSVSDGAPTHFIGHNPGDFAGVMSLDVGSTITVVDASGASRTYTVYEVLDVTDEGYNNRNLQDDVLPRMLYDGGERISLQTCISDTVNRCVLAR</sequence>
<proteinExistence type="predicted"/>
<dbReference type="InterPro" id="IPR013783">
    <property type="entry name" value="Ig-like_fold"/>
</dbReference>
<evidence type="ECO:0000313" key="4">
    <source>
        <dbReference type="Proteomes" id="UP001429357"/>
    </source>
</evidence>
<reference evidence="4" key="1">
    <citation type="submission" date="2016-06" db="EMBL/GenBank/DDBJ databases">
        <title>Four novel species of enterococci isolated from chicken manure.</title>
        <authorList>
            <person name="Van Tyne D."/>
        </authorList>
    </citation>
    <scope>NUCLEOTIDE SEQUENCE [LARGE SCALE GENOMIC DNA]</scope>
    <source>
        <strain evidence="4">JM9A</strain>
    </source>
</reference>
<accession>A0ABV0F326</accession>
<dbReference type="Proteomes" id="UP001429357">
    <property type="component" value="Unassembled WGS sequence"/>
</dbReference>
<reference evidence="3 4" key="2">
    <citation type="submission" date="2024-02" db="EMBL/GenBank/DDBJ databases">
        <title>The Genome Sequence of Enterococcus diestrammenae JM9A.</title>
        <authorList>
            <person name="Earl A."/>
            <person name="Manson A."/>
            <person name="Gilmore M."/>
            <person name="Sanders J."/>
            <person name="Shea T."/>
            <person name="Howe W."/>
            <person name="Livny J."/>
            <person name="Cuomo C."/>
            <person name="Neafsey D."/>
            <person name="Birren B."/>
        </authorList>
    </citation>
    <scope>NUCLEOTIDE SEQUENCE [LARGE SCALE GENOMIC DNA]</scope>
    <source>
        <strain evidence="3 4">JM9A</strain>
    </source>
</reference>
<dbReference type="Gene3D" id="2.60.40.10">
    <property type="entry name" value="Immunoglobulins"/>
    <property type="match status" value="1"/>
</dbReference>
<evidence type="ECO:0000256" key="2">
    <source>
        <dbReference type="SAM" id="SignalP"/>
    </source>
</evidence>
<keyword evidence="2" id="KW-0732">Signal</keyword>
<name>A0ABV0F326_9ENTE</name>
<evidence type="ECO:0000313" key="3">
    <source>
        <dbReference type="EMBL" id="MEO1781056.1"/>
    </source>
</evidence>
<evidence type="ECO:0000256" key="1">
    <source>
        <dbReference type="SAM" id="MobiDB-lite"/>
    </source>
</evidence>
<keyword evidence="4" id="KW-1185">Reference proteome</keyword>
<dbReference type="RefSeq" id="WP_161870673.1">
    <property type="nucleotide sequence ID" value="NZ_MAEI02000001.1"/>
</dbReference>
<feature type="region of interest" description="Disordered" evidence="1">
    <location>
        <begin position="195"/>
        <end position="291"/>
    </location>
</feature>
<gene>
    <name evidence="3" type="ORF">BAU18_000635</name>
</gene>
<dbReference type="EMBL" id="MAEI02000001">
    <property type="protein sequence ID" value="MEO1781056.1"/>
    <property type="molecule type" value="Genomic_DNA"/>
</dbReference>
<protein>
    <recommendedName>
        <fullName evidence="5">Sortase</fullName>
    </recommendedName>
</protein>
<feature type="chain" id="PRO_5046395739" description="Sortase" evidence="2">
    <location>
        <begin position="30"/>
        <end position="424"/>
    </location>
</feature>
<comment type="caution">
    <text evidence="3">The sequence shown here is derived from an EMBL/GenBank/DDBJ whole genome shotgun (WGS) entry which is preliminary data.</text>
</comment>
<feature type="compositionally biased region" description="Low complexity" evidence="1">
    <location>
        <begin position="265"/>
        <end position="291"/>
    </location>
</feature>